<reference evidence="3 4" key="1">
    <citation type="submission" date="2020-04" db="EMBL/GenBank/DDBJ databases">
        <title>Description of novel Gluconacetobacter.</title>
        <authorList>
            <person name="Sombolestani A."/>
        </authorList>
    </citation>
    <scope>NUCLEOTIDE SEQUENCE [LARGE SCALE GENOMIC DNA]</scope>
    <source>
        <strain evidence="2 3">LMG 1728</strain>
        <strain evidence="1 4">LMG 1731</strain>
    </source>
</reference>
<name>A0A7W4NSN0_9PROT</name>
<organism evidence="1 4">
    <name type="scientific">Gluconacetobacter dulcium</name>
    <dbReference type="NCBI Taxonomy" id="2729096"/>
    <lineage>
        <taxon>Bacteria</taxon>
        <taxon>Pseudomonadati</taxon>
        <taxon>Pseudomonadota</taxon>
        <taxon>Alphaproteobacteria</taxon>
        <taxon>Acetobacterales</taxon>
        <taxon>Acetobacteraceae</taxon>
        <taxon>Gluconacetobacter</taxon>
    </lineage>
</organism>
<keyword evidence="3" id="KW-1185">Reference proteome</keyword>
<evidence type="ECO:0000313" key="1">
    <source>
        <dbReference type="EMBL" id="MBB2164682.1"/>
    </source>
</evidence>
<dbReference type="AlphaFoldDB" id="A0A7W4NSN0"/>
<dbReference type="EMBL" id="JABEQN010000009">
    <property type="protein sequence ID" value="MBB2193818.1"/>
    <property type="molecule type" value="Genomic_DNA"/>
</dbReference>
<proteinExistence type="predicted"/>
<dbReference type="Proteomes" id="UP000540490">
    <property type="component" value="Unassembled WGS sequence"/>
</dbReference>
<evidence type="ECO:0000313" key="3">
    <source>
        <dbReference type="Proteomes" id="UP000540490"/>
    </source>
</evidence>
<dbReference type="EMBL" id="JABEQO010000009">
    <property type="protein sequence ID" value="MBB2164682.1"/>
    <property type="molecule type" value="Genomic_DNA"/>
</dbReference>
<accession>A0A7W4NSN0</accession>
<evidence type="ECO:0000313" key="4">
    <source>
        <dbReference type="Proteomes" id="UP000561077"/>
    </source>
</evidence>
<protein>
    <submittedName>
        <fullName evidence="1">Uncharacterized protein</fullName>
    </submittedName>
</protein>
<gene>
    <name evidence="2" type="ORF">HLH25_09200</name>
    <name evidence="1" type="ORF">HLH26_09020</name>
</gene>
<sequence length="174" mass="19537">MSNMFKGDPRAYRIAKMREENDEFDTIVAAAIEYMRRAARLVHPPGTFDDAGRWYADERTSAVRTCRSPSRAWPYSEMKAARTASHVAEVYEVSDFETEVRQIVNFVKSKDASPNSREVWDLINGAIAYAEANPKKTRKKLEAPDAETVDPIAEIVQPEIEAVQPDAETARAAA</sequence>
<dbReference type="Proteomes" id="UP000561077">
    <property type="component" value="Unassembled WGS sequence"/>
</dbReference>
<dbReference type="RefSeq" id="WP_182973785.1">
    <property type="nucleotide sequence ID" value="NZ_JABEQN010000009.1"/>
</dbReference>
<comment type="caution">
    <text evidence="1">The sequence shown here is derived from an EMBL/GenBank/DDBJ whole genome shotgun (WGS) entry which is preliminary data.</text>
</comment>
<evidence type="ECO:0000313" key="2">
    <source>
        <dbReference type="EMBL" id="MBB2193818.1"/>
    </source>
</evidence>